<feature type="non-terminal residue" evidence="1">
    <location>
        <position position="97"/>
    </location>
</feature>
<protein>
    <submittedName>
        <fullName evidence="1">Uncharacterized protein</fullName>
    </submittedName>
</protein>
<organism evidence="1 2">
    <name type="scientific">Candidula unifasciata</name>
    <dbReference type="NCBI Taxonomy" id="100452"/>
    <lineage>
        <taxon>Eukaryota</taxon>
        <taxon>Metazoa</taxon>
        <taxon>Spiralia</taxon>
        <taxon>Lophotrochozoa</taxon>
        <taxon>Mollusca</taxon>
        <taxon>Gastropoda</taxon>
        <taxon>Heterobranchia</taxon>
        <taxon>Euthyneura</taxon>
        <taxon>Panpulmonata</taxon>
        <taxon>Eupulmonata</taxon>
        <taxon>Stylommatophora</taxon>
        <taxon>Helicina</taxon>
        <taxon>Helicoidea</taxon>
        <taxon>Geomitridae</taxon>
        <taxon>Candidula</taxon>
    </lineage>
</organism>
<accession>A0A8S3Z022</accession>
<evidence type="ECO:0000313" key="2">
    <source>
        <dbReference type="Proteomes" id="UP000678393"/>
    </source>
</evidence>
<evidence type="ECO:0000313" key="1">
    <source>
        <dbReference type="EMBL" id="CAG5122329.1"/>
    </source>
</evidence>
<dbReference type="EMBL" id="CAJHNH020001261">
    <property type="protein sequence ID" value="CAG5122329.1"/>
    <property type="molecule type" value="Genomic_DNA"/>
</dbReference>
<feature type="non-terminal residue" evidence="1">
    <location>
        <position position="1"/>
    </location>
</feature>
<sequence>YTIKQTVRTKGTIGQMQKSTLTTFWLHTWLCFKWPLTKVGLKLCMMQSTLLKLAFNPELKETPTITSILSCSLYLVLSSHLTSSLVSSLRILTRRRR</sequence>
<keyword evidence="2" id="KW-1185">Reference proteome</keyword>
<dbReference type="AlphaFoldDB" id="A0A8S3Z022"/>
<name>A0A8S3Z022_9EUPU</name>
<dbReference type="Proteomes" id="UP000678393">
    <property type="component" value="Unassembled WGS sequence"/>
</dbReference>
<comment type="caution">
    <text evidence="1">The sequence shown here is derived from an EMBL/GenBank/DDBJ whole genome shotgun (WGS) entry which is preliminary data.</text>
</comment>
<reference evidence="1" key="1">
    <citation type="submission" date="2021-04" db="EMBL/GenBank/DDBJ databases">
        <authorList>
            <consortium name="Molecular Ecology Group"/>
        </authorList>
    </citation>
    <scope>NUCLEOTIDE SEQUENCE</scope>
</reference>
<proteinExistence type="predicted"/>
<gene>
    <name evidence="1" type="ORF">CUNI_LOCUS7887</name>
</gene>